<evidence type="ECO:0000313" key="11">
    <source>
        <dbReference type="Proteomes" id="UP000316473"/>
    </source>
</evidence>
<keyword evidence="11" id="KW-1185">Reference proteome</keyword>
<comment type="function">
    <text evidence="5">A flexible structure which links the flagellar filament to the drive apparatus in the basal body.</text>
</comment>
<evidence type="ECO:0000256" key="2">
    <source>
        <dbReference type="ARBA" id="ARBA00009677"/>
    </source>
</evidence>
<dbReference type="PANTHER" id="PTHR30435:SF1">
    <property type="entry name" value="FLAGELLAR HOOK PROTEIN FLGE"/>
    <property type="match status" value="1"/>
</dbReference>
<dbReference type="GO" id="GO:0009424">
    <property type="term" value="C:bacterial-type flagellum hook"/>
    <property type="evidence" value="ECO:0007669"/>
    <property type="project" value="TreeGrafter"/>
</dbReference>
<dbReference type="InterPro" id="IPR001444">
    <property type="entry name" value="Flag_bb_rod_N"/>
</dbReference>
<keyword evidence="10" id="KW-0966">Cell projection</keyword>
<dbReference type="GO" id="GO:0005829">
    <property type="term" value="C:cytosol"/>
    <property type="evidence" value="ECO:0007669"/>
    <property type="project" value="TreeGrafter"/>
</dbReference>
<dbReference type="InterPro" id="IPR037925">
    <property type="entry name" value="FlgE/F/G-like"/>
</dbReference>
<dbReference type="KEGG" id="nst:Nstercoris_01127"/>
<dbReference type="Pfam" id="PF00460">
    <property type="entry name" value="Flg_bb_rod"/>
    <property type="match status" value="1"/>
</dbReference>
<feature type="domain" description="Flagellar basal-body/hook protein C-terminal" evidence="7">
    <location>
        <begin position="383"/>
        <end position="428"/>
    </location>
</feature>
<keyword evidence="10" id="KW-0969">Cilium</keyword>
<dbReference type="GO" id="GO:0071978">
    <property type="term" value="P:bacterial-type flagellum-dependent swarming motility"/>
    <property type="evidence" value="ECO:0007669"/>
    <property type="project" value="TreeGrafter"/>
</dbReference>
<dbReference type="EMBL" id="AP019755">
    <property type="protein sequence ID" value="BBL34876.1"/>
    <property type="molecule type" value="Genomic_DNA"/>
</dbReference>
<dbReference type="InterPro" id="IPR019776">
    <property type="entry name" value="Flagellar_basal_body_rod_CS"/>
</dbReference>
<name>A0A4Y1YL91_9PROT</name>
<dbReference type="InterPro" id="IPR020013">
    <property type="entry name" value="Flagellar_FlgE/F/G"/>
</dbReference>
<feature type="domain" description="Flagellar hook protein FlgE D2" evidence="8">
    <location>
        <begin position="160"/>
        <end position="310"/>
    </location>
</feature>
<dbReference type="NCBIfam" id="NF004238">
    <property type="entry name" value="PRK05682.1-1"/>
    <property type="match status" value="1"/>
</dbReference>
<dbReference type="Proteomes" id="UP000316473">
    <property type="component" value="Chromosome"/>
</dbReference>
<dbReference type="InterPro" id="IPR011491">
    <property type="entry name" value="FlgE_D2"/>
</dbReference>
<dbReference type="InterPro" id="IPR010930">
    <property type="entry name" value="Flg_bb/hook_C_dom"/>
</dbReference>
<evidence type="ECO:0000259" key="9">
    <source>
        <dbReference type="Pfam" id="PF22692"/>
    </source>
</evidence>
<dbReference type="PANTHER" id="PTHR30435">
    <property type="entry name" value="FLAGELLAR PROTEIN"/>
    <property type="match status" value="1"/>
</dbReference>
<feature type="domain" description="Flagellar basal body rod protein N-terminal" evidence="6">
    <location>
        <begin position="3"/>
        <end position="33"/>
    </location>
</feature>
<evidence type="ECO:0000256" key="3">
    <source>
        <dbReference type="ARBA" id="ARBA00019015"/>
    </source>
</evidence>
<organism evidence="10 11">
    <name type="scientific">Nitrosomonas stercoris</name>
    <dbReference type="NCBI Taxonomy" id="1444684"/>
    <lineage>
        <taxon>Bacteria</taxon>
        <taxon>Pseudomonadati</taxon>
        <taxon>Pseudomonadota</taxon>
        <taxon>Betaproteobacteria</taxon>
        <taxon>Nitrosomonadales</taxon>
        <taxon>Nitrosomonadaceae</taxon>
        <taxon>Nitrosomonas</taxon>
    </lineage>
</organism>
<dbReference type="AlphaFoldDB" id="A0A4Y1YL91"/>
<evidence type="ECO:0000313" key="10">
    <source>
        <dbReference type="EMBL" id="BBL34876.1"/>
    </source>
</evidence>
<evidence type="ECO:0000259" key="6">
    <source>
        <dbReference type="Pfam" id="PF00460"/>
    </source>
</evidence>
<dbReference type="GO" id="GO:0009425">
    <property type="term" value="C:bacterial-type flagellum basal body"/>
    <property type="evidence" value="ECO:0007669"/>
    <property type="project" value="UniProtKB-SubCell"/>
</dbReference>
<evidence type="ECO:0000259" key="8">
    <source>
        <dbReference type="Pfam" id="PF07559"/>
    </source>
</evidence>
<proteinExistence type="inferred from homology"/>
<sequence length="428" mass="45007">MGFQHGLSGLKAATAKLDVTGNNIANANTVGFKQSQAQFADVYASTVGGSKVQIGIGAQTLAVAQQFNQGNVTSTDNPLDVAIAGNGFFRMSNNGAISYTRNGQFHLDKDGFLVNASDYNVTGFAADATGTIIPNVPVNLRLPTSDLTPKPTANFATGVNLDARTEVPSPPVAFDATNLDSYAHSTSGEIFDSLGNSHILNLYFQKTAPTEWSVFATVDGAADNSGKPIGVTLDSNNSSNPDPGDPLKLTFDSGGIMTNPMGPIDITVDFQTIDSVKWGAIPDLTFSFDLTRSTQFGNKFGVNMMNQDGFTSGRLAGYSISDNGEIRGSYTNGVTRTLGQLALAGFSNPNGLKPMGNNQWAETAESGLPLVGAPETGVLGSLQSSAVEESNIDLTSELVNLIMTQRVYQANAKTIQTQDAVMQSIMNI</sequence>
<dbReference type="Gene3D" id="2.60.98.20">
    <property type="entry name" value="Flagellar hook protein FlgE"/>
    <property type="match status" value="1"/>
</dbReference>
<protein>
    <recommendedName>
        <fullName evidence="3 5">Flagellar hook protein FlgE</fullName>
    </recommendedName>
</protein>
<dbReference type="Pfam" id="PF22692">
    <property type="entry name" value="LlgE_F_G_D1"/>
    <property type="match status" value="1"/>
</dbReference>
<keyword evidence="4 5" id="KW-0975">Bacterial flagellum</keyword>
<reference evidence="10 11" key="1">
    <citation type="submission" date="2019-06" db="EMBL/GenBank/DDBJ databases">
        <title>Nitrosomonas stercoris KYUHI-S whole genome shotgun sequence.</title>
        <authorList>
            <person name="Nakagawa T."/>
            <person name="Tsuchiya Y."/>
            <person name="Takahashi R."/>
        </authorList>
    </citation>
    <scope>NUCLEOTIDE SEQUENCE [LARGE SCALE GENOMIC DNA]</scope>
    <source>
        <strain evidence="10 11">KYUHI-S</strain>
    </source>
</reference>
<keyword evidence="10" id="KW-0282">Flagellum</keyword>
<evidence type="ECO:0000256" key="1">
    <source>
        <dbReference type="ARBA" id="ARBA00004117"/>
    </source>
</evidence>
<dbReference type="SUPFAM" id="SSF117143">
    <property type="entry name" value="Flagellar hook protein flgE"/>
    <property type="match status" value="1"/>
</dbReference>
<comment type="subcellular location">
    <subcellularLocation>
        <location evidence="1 5">Bacterial flagellum basal body</location>
    </subcellularLocation>
</comment>
<dbReference type="Pfam" id="PF06429">
    <property type="entry name" value="Flg_bbr_C"/>
    <property type="match status" value="1"/>
</dbReference>
<dbReference type="Pfam" id="PF07559">
    <property type="entry name" value="FlgE_D2"/>
    <property type="match status" value="1"/>
</dbReference>
<evidence type="ECO:0000256" key="4">
    <source>
        <dbReference type="ARBA" id="ARBA00023143"/>
    </source>
</evidence>
<evidence type="ECO:0000256" key="5">
    <source>
        <dbReference type="RuleBase" id="RU362116"/>
    </source>
</evidence>
<dbReference type="PROSITE" id="PS00588">
    <property type="entry name" value="FLAGELLA_BB_ROD"/>
    <property type="match status" value="1"/>
</dbReference>
<evidence type="ECO:0000259" key="7">
    <source>
        <dbReference type="Pfam" id="PF06429"/>
    </source>
</evidence>
<dbReference type="NCBIfam" id="TIGR03506">
    <property type="entry name" value="FlgEFG_subfam"/>
    <property type="match status" value="1"/>
</dbReference>
<dbReference type="InterPro" id="IPR037058">
    <property type="entry name" value="Falgellar_hook_FlgE_sf"/>
</dbReference>
<dbReference type="InterPro" id="IPR053967">
    <property type="entry name" value="LlgE_F_G-like_D1"/>
</dbReference>
<comment type="similarity">
    <text evidence="2 5">Belongs to the flagella basal body rod proteins family.</text>
</comment>
<feature type="domain" description="Flagellar hook protein FlgE/F/G-like D1" evidence="9">
    <location>
        <begin position="82"/>
        <end position="130"/>
    </location>
</feature>
<gene>
    <name evidence="10" type="ORF">Nstercoris_01127</name>
</gene>
<accession>A0A4Y1YL91</accession>